<dbReference type="NCBIfam" id="TIGR03725">
    <property type="entry name" value="T6A_YeaZ"/>
    <property type="match status" value="1"/>
</dbReference>
<dbReference type="KEGG" id="sace:GIY23_19905"/>
<proteinExistence type="predicted"/>
<dbReference type="Proteomes" id="UP000371041">
    <property type="component" value="Chromosome"/>
</dbReference>
<dbReference type="InterPro" id="IPR000905">
    <property type="entry name" value="Gcp-like_dom"/>
</dbReference>
<name>A0A5Q3QAG3_9PSEU</name>
<keyword evidence="4" id="KW-1185">Reference proteome</keyword>
<dbReference type="Gene3D" id="3.30.420.40">
    <property type="match status" value="2"/>
</dbReference>
<dbReference type="RefSeq" id="WP_154078047.1">
    <property type="nucleotide sequence ID" value="NZ_CP045929.1"/>
</dbReference>
<dbReference type="PANTHER" id="PTHR11735:SF11">
    <property type="entry name" value="TRNA THREONYLCARBAMOYLADENOSINE BIOSYNTHESIS PROTEIN TSAB"/>
    <property type="match status" value="1"/>
</dbReference>
<protein>
    <submittedName>
        <fullName evidence="3">tRNA (Adenosine(37)-N6)-threonylcarbamoyltransferase complex dimerization subunit type 1 TsaB</fullName>
    </submittedName>
</protein>
<organism evidence="3 4">
    <name type="scientific">Allosaccharopolyspora coralli</name>
    <dbReference type="NCBI Taxonomy" id="2665642"/>
    <lineage>
        <taxon>Bacteria</taxon>
        <taxon>Bacillati</taxon>
        <taxon>Actinomycetota</taxon>
        <taxon>Actinomycetes</taxon>
        <taxon>Pseudonocardiales</taxon>
        <taxon>Pseudonocardiaceae</taxon>
        <taxon>Allosaccharopolyspora</taxon>
    </lineage>
</organism>
<dbReference type="PANTHER" id="PTHR11735">
    <property type="entry name" value="TRNA N6-ADENOSINE THREONYLCARBAMOYLTRANSFERASE"/>
    <property type="match status" value="1"/>
</dbReference>
<evidence type="ECO:0000259" key="2">
    <source>
        <dbReference type="Pfam" id="PF00814"/>
    </source>
</evidence>
<evidence type="ECO:0000313" key="3">
    <source>
        <dbReference type="EMBL" id="QGK71472.1"/>
    </source>
</evidence>
<dbReference type="SUPFAM" id="SSF53067">
    <property type="entry name" value="Actin-like ATPase domain"/>
    <property type="match status" value="2"/>
</dbReference>
<dbReference type="EMBL" id="CP045929">
    <property type="protein sequence ID" value="QGK71472.1"/>
    <property type="molecule type" value="Genomic_DNA"/>
</dbReference>
<gene>
    <name evidence="3" type="primary">tsaB</name>
    <name evidence="3" type="ORF">GIY23_19905</name>
</gene>
<accession>A0A5Q3QAG3</accession>
<sequence length="230" mass="23428">MLVIALDTSTPAVTAGLVALGAATDSAAASVQALSERVTVNPRAHGELLTPHLLDVLTEAGHGLGDADAIVVGAGPGPFTGLRAGMVTAAGLGHALDKPVYPVCSLDGIAASCAVDGPLLVATDARRNEVYWSIHDAGERLTGPAVARPEDVAERLAEFGVRSAAGEKASLFDVPSSATVSPSAEGLVRATAPAVLADDEPEPLVPLYLRRPDAQEPTAPKPVTVGRERR</sequence>
<dbReference type="InterPro" id="IPR022496">
    <property type="entry name" value="T6A_TsaB"/>
</dbReference>
<dbReference type="GO" id="GO:0016740">
    <property type="term" value="F:transferase activity"/>
    <property type="evidence" value="ECO:0007669"/>
    <property type="project" value="UniProtKB-KW"/>
</dbReference>
<dbReference type="Pfam" id="PF00814">
    <property type="entry name" value="TsaD"/>
    <property type="match status" value="1"/>
</dbReference>
<evidence type="ECO:0000256" key="1">
    <source>
        <dbReference type="SAM" id="MobiDB-lite"/>
    </source>
</evidence>
<feature type="region of interest" description="Disordered" evidence="1">
    <location>
        <begin position="208"/>
        <end position="230"/>
    </location>
</feature>
<dbReference type="InterPro" id="IPR043129">
    <property type="entry name" value="ATPase_NBD"/>
</dbReference>
<keyword evidence="3" id="KW-0808">Transferase</keyword>
<feature type="domain" description="Gcp-like" evidence="2">
    <location>
        <begin position="43"/>
        <end position="157"/>
    </location>
</feature>
<dbReference type="AlphaFoldDB" id="A0A5Q3QAG3"/>
<reference evidence="4" key="1">
    <citation type="submission" date="2019-11" db="EMBL/GenBank/DDBJ databases">
        <title>The complete genome sequence of Saccharopolyspora sp. E2A.</title>
        <authorList>
            <person name="Zhang G."/>
        </authorList>
    </citation>
    <scope>NUCLEOTIDE SEQUENCE [LARGE SCALE GENOMIC DNA]</scope>
    <source>
        <strain evidence="4">E2A</strain>
    </source>
</reference>
<evidence type="ECO:0000313" key="4">
    <source>
        <dbReference type="Proteomes" id="UP000371041"/>
    </source>
</evidence>
<dbReference type="GO" id="GO:0005829">
    <property type="term" value="C:cytosol"/>
    <property type="evidence" value="ECO:0007669"/>
    <property type="project" value="TreeGrafter"/>
</dbReference>
<dbReference type="GO" id="GO:0002949">
    <property type="term" value="P:tRNA threonylcarbamoyladenosine modification"/>
    <property type="evidence" value="ECO:0007669"/>
    <property type="project" value="InterPro"/>
</dbReference>